<dbReference type="EMBL" id="CP003274">
    <property type="protein sequence ID" value="AFL77347.1"/>
    <property type="molecule type" value="Genomic_DNA"/>
</dbReference>
<dbReference type="SUPFAM" id="SSF103515">
    <property type="entry name" value="Autotransporter"/>
    <property type="match status" value="1"/>
</dbReference>
<dbReference type="KEGG" id="afd:Alfi_0985"/>
<dbReference type="InterPro" id="IPR036709">
    <property type="entry name" value="Autotransporte_beta_dom_sf"/>
</dbReference>
<dbReference type="eggNOG" id="COG2885">
    <property type="taxonomic scope" value="Bacteria"/>
</dbReference>
<dbReference type="Gene3D" id="2.40.128.130">
    <property type="entry name" value="Autotransporter beta-domain"/>
    <property type="match status" value="1"/>
</dbReference>
<dbReference type="InterPro" id="IPR036737">
    <property type="entry name" value="OmpA-like_sf"/>
</dbReference>
<dbReference type="SUPFAM" id="SSF103088">
    <property type="entry name" value="OmpA-like"/>
    <property type="match status" value="1"/>
</dbReference>
<dbReference type="PATRIC" id="fig|679935.3.peg.914"/>
<feature type="signal peptide" evidence="1">
    <location>
        <begin position="1"/>
        <end position="21"/>
    </location>
</feature>
<feature type="chain" id="PRO_5003682768" evidence="1">
    <location>
        <begin position="22"/>
        <end position="429"/>
    </location>
</feature>
<dbReference type="InterPro" id="IPR021958">
    <property type="entry name" value="DUF3575"/>
</dbReference>
<organism evidence="2 3">
    <name type="scientific">Alistipes finegoldii (strain DSM 17242 / JCM 16770 / CCUG 46020 / CIP 107999 / KCTC 15236 / AHN 2437)</name>
    <dbReference type="NCBI Taxonomy" id="679935"/>
    <lineage>
        <taxon>Bacteria</taxon>
        <taxon>Pseudomonadati</taxon>
        <taxon>Bacteroidota</taxon>
        <taxon>Bacteroidia</taxon>
        <taxon>Bacteroidales</taxon>
        <taxon>Rikenellaceae</taxon>
        <taxon>Alistipes</taxon>
    </lineage>
</organism>
<sequence>MRIKRLILSLLLLACGSWVSGGELLSADPVGAGVDTLERSRTCREVGLKTNLIYDAAATVNLGVEFPLGRRWSMDVSGNYNGWTLSDNRKWKHWMVQPEFRFWTKARQRGHFVGIHLLGGEYNLNKVHLPFNFYPSTGAQRHEGWAAGAGLTYGYRWNFSERWGMEGQIGVGYIYTEYDEYCPNNCGVRIGSGTKHYVGPTKLALNLIYRFGKKKRMAEAARLAALNAPKPIIEERIVRDTVIIRDTVVIHASEPPRMFRNETYVLHLQYEAGSAKIVRTLADNGERLAAFKEFIDRIQGDSTVVIQRISLTGYCSIEGTAQYNDRLSSTRAHSLQEYLLDFYPWMKDIMHTAGRGEDWSGLLRLVEQSDNTAWKNAIERIILNTGVYEGRERKLMDLYGGEPYRWMFREFFPELRRIECKVEYEVKTE</sequence>
<evidence type="ECO:0000256" key="1">
    <source>
        <dbReference type="SAM" id="SignalP"/>
    </source>
</evidence>
<dbReference type="STRING" id="679935.Alfi_0985"/>
<dbReference type="RefSeq" id="WP_014774997.1">
    <property type="nucleotide sequence ID" value="NC_018011.1"/>
</dbReference>
<proteinExistence type="predicted"/>
<dbReference type="Pfam" id="PF12099">
    <property type="entry name" value="DUF3575"/>
    <property type="match status" value="1"/>
</dbReference>
<dbReference type="Gene3D" id="3.30.1330.60">
    <property type="entry name" value="OmpA-like domain"/>
    <property type="match status" value="1"/>
</dbReference>
<gene>
    <name evidence="2" type="ordered locus">Alfi_0985</name>
</gene>
<accession>I3YK29</accession>
<evidence type="ECO:0000313" key="3">
    <source>
        <dbReference type="Proteomes" id="UP000006052"/>
    </source>
</evidence>
<protein>
    <submittedName>
        <fullName evidence="2">Outer membrane protein/peptidoglycan-associated (Lipo)protein</fullName>
    </submittedName>
</protein>
<keyword evidence="1" id="KW-0732">Signal</keyword>
<dbReference type="HOGENOM" id="CLU_638794_0_0_10"/>
<evidence type="ECO:0000313" key="2">
    <source>
        <dbReference type="EMBL" id="AFL77347.1"/>
    </source>
</evidence>
<name>I3YK29_ALIFI</name>
<reference evidence="3" key="1">
    <citation type="journal article" date="2013" name="Stand. Genomic Sci.">
        <title>Complete genome sequence of the bile-resistant pigment-producing anaerobe Alistipes finegoldii type strain (AHN2437(T)).</title>
        <authorList>
            <person name="Mavromatis K."/>
            <person name="Stackebrandt E."/>
            <person name="Munk C."/>
            <person name="Lapidus A."/>
            <person name="Nolan M."/>
            <person name="Lucas S."/>
            <person name="Hammon N."/>
            <person name="Deshpande S."/>
            <person name="Cheng J.F."/>
            <person name="Tapia R."/>
            <person name="Goodwin L.A."/>
            <person name="Pitluck S."/>
            <person name="Liolios K."/>
            <person name="Pagani I."/>
            <person name="Ivanova N."/>
            <person name="Mikhailova N."/>
            <person name="Huntemann M."/>
            <person name="Pati A."/>
            <person name="Chen A."/>
            <person name="Palaniappan K."/>
            <person name="Land M."/>
            <person name="Hauser L."/>
            <person name="Rohde M."/>
            <person name="Gronow S."/>
            <person name="Goker M."/>
            <person name="Detter J.C."/>
            <person name="Bristow J."/>
            <person name="Eisen J.A."/>
            <person name="Markowitz V."/>
            <person name="Hugenholtz P."/>
            <person name="Kyrpides N.C."/>
            <person name="Klenk H.P."/>
            <person name="Woyke T."/>
        </authorList>
    </citation>
    <scope>NUCLEOTIDE SEQUENCE</scope>
    <source>
        <strain evidence="3">DSM 17242 / JCM 16770 / AHN 2437 / CCUG 46020 / CIP 107999</strain>
    </source>
</reference>
<dbReference type="Proteomes" id="UP000006052">
    <property type="component" value="Chromosome"/>
</dbReference>
<dbReference type="AlphaFoldDB" id="I3YK29"/>